<evidence type="ECO:0000256" key="7">
    <source>
        <dbReference type="ARBA" id="ARBA00030554"/>
    </source>
</evidence>
<comment type="caution">
    <text evidence="10">The sequence shown here is derived from an EMBL/GenBank/DDBJ whole genome shotgun (WGS) entry which is preliminary data.</text>
</comment>
<comment type="catalytic activity">
    <reaction evidence="8">
        <text>4-demethyl-7-[(3S)-3-amino-3-carboxypropyl]wyosine(37) in tRNA(Phe) + S-adenosyl-L-methionine = 7-[(3S)-3-amino-3-carboxypropyl]wyosine(37) in tRNA(Phe) + S-adenosyl-L-homocysteine + H(+)</text>
        <dbReference type="Rhea" id="RHEA:36635"/>
        <dbReference type="Rhea" id="RHEA-COMP:10378"/>
        <dbReference type="Rhea" id="RHEA-COMP:10379"/>
        <dbReference type="ChEBI" id="CHEBI:15378"/>
        <dbReference type="ChEBI" id="CHEBI:57856"/>
        <dbReference type="ChEBI" id="CHEBI:59789"/>
        <dbReference type="ChEBI" id="CHEBI:73543"/>
        <dbReference type="ChEBI" id="CHEBI:73550"/>
        <dbReference type="EC" id="2.1.1.282"/>
    </reaction>
</comment>
<dbReference type="Pfam" id="PF02676">
    <property type="entry name" value="TYW3"/>
    <property type="match status" value="1"/>
</dbReference>
<dbReference type="InterPro" id="IPR003827">
    <property type="entry name" value="tRNA_yW-synthesising"/>
</dbReference>
<dbReference type="GO" id="GO:0008033">
    <property type="term" value="P:tRNA processing"/>
    <property type="evidence" value="ECO:0007669"/>
    <property type="project" value="UniProtKB-KW"/>
</dbReference>
<sequence length="239" mass="25467">MPPPSFADRKAKILTGLNTPDDQYQDLSPKGSVDAGIRDLIAEINASPDYATTSSCAGRIAVYLEGSKGAKGGGKWLYTSHDPIAVPDRPGEVIRMLGLPERGDCSVPNDSVAARFVHFKFEPLILHILTSSLIPAQKVATAAMSAGFRESGINSVLPSSSPQHPLPATPIVAVRSSGLAFDCIIAYVEENVESGGAETTVKPMVTDEYLRILVGVANERFKTNAERTARFRKALLGTS</sequence>
<dbReference type="AlphaFoldDB" id="A0AAN7TGF4"/>
<dbReference type="GO" id="GO:0032259">
    <property type="term" value="P:methylation"/>
    <property type="evidence" value="ECO:0007669"/>
    <property type="project" value="UniProtKB-KW"/>
</dbReference>
<keyword evidence="3" id="KW-0489">Methyltransferase</keyword>
<evidence type="ECO:0000256" key="5">
    <source>
        <dbReference type="ARBA" id="ARBA00022691"/>
    </source>
</evidence>
<name>A0AAN7TGF4_9PEZI</name>
<organism evidence="10 11">
    <name type="scientific">Meristemomyces frigidus</name>
    <dbReference type="NCBI Taxonomy" id="1508187"/>
    <lineage>
        <taxon>Eukaryota</taxon>
        <taxon>Fungi</taxon>
        <taxon>Dikarya</taxon>
        <taxon>Ascomycota</taxon>
        <taxon>Pezizomycotina</taxon>
        <taxon>Dothideomycetes</taxon>
        <taxon>Dothideomycetidae</taxon>
        <taxon>Mycosphaerellales</taxon>
        <taxon>Teratosphaeriaceae</taxon>
        <taxon>Meristemomyces</taxon>
    </lineage>
</organism>
<evidence type="ECO:0000256" key="1">
    <source>
        <dbReference type="ARBA" id="ARBA00008569"/>
    </source>
</evidence>
<evidence type="ECO:0000256" key="3">
    <source>
        <dbReference type="ARBA" id="ARBA00022603"/>
    </source>
</evidence>
<evidence type="ECO:0000313" key="10">
    <source>
        <dbReference type="EMBL" id="KAK5115118.1"/>
    </source>
</evidence>
<dbReference type="PANTHER" id="PTHR48418">
    <property type="entry name" value="TRNA WYBUTOSINE-SYNTHESIZING PROTEIN 3"/>
    <property type="match status" value="1"/>
</dbReference>
<protein>
    <recommendedName>
        <fullName evidence="2">tRNA(Phe) 7-[(3-amino-3-carboxypropyl)-4-demethylwyosine(37)-N(4)]-methyltransferase</fullName>
        <ecNumber evidence="2">2.1.1.282</ecNumber>
    </recommendedName>
    <alternativeName>
        <fullName evidence="7">tRNA(Phe) 7-((3-amino-3-carboxypropyl)-4-demethylwyosine(37)-N(4))-methyltransferase</fullName>
    </alternativeName>
</protein>
<evidence type="ECO:0000256" key="6">
    <source>
        <dbReference type="ARBA" id="ARBA00022694"/>
    </source>
</evidence>
<dbReference type="Gene3D" id="3.30.1960.10">
    <property type="entry name" value="tRNA wybutosine-synthesizing-like"/>
    <property type="match status" value="1"/>
</dbReference>
<dbReference type="EC" id="2.1.1.282" evidence="2"/>
<dbReference type="SUPFAM" id="SSF111278">
    <property type="entry name" value="SSo0622-like"/>
    <property type="match status" value="1"/>
</dbReference>
<feature type="domain" description="tRNA wybutosine-synthesizing protein" evidence="9">
    <location>
        <begin position="9"/>
        <end position="235"/>
    </location>
</feature>
<evidence type="ECO:0000256" key="8">
    <source>
        <dbReference type="ARBA" id="ARBA00049202"/>
    </source>
</evidence>
<dbReference type="EMBL" id="JAVRRL010000014">
    <property type="protein sequence ID" value="KAK5115118.1"/>
    <property type="molecule type" value="Genomic_DNA"/>
</dbReference>
<reference evidence="10" key="1">
    <citation type="submission" date="2023-08" db="EMBL/GenBank/DDBJ databases">
        <title>Black Yeasts Isolated from many extreme environments.</title>
        <authorList>
            <person name="Coleine C."/>
            <person name="Stajich J.E."/>
            <person name="Selbmann L."/>
        </authorList>
    </citation>
    <scope>NUCLEOTIDE SEQUENCE</scope>
    <source>
        <strain evidence="10">CCFEE 5401</strain>
    </source>
</reference>
<evidence type="ECO:0000256" key="4">
    <source>
        <dbReference type="ARBA" id="ARBA00022679"/>
    </source>
</evidence>
<dbReference type="InterPro" id="IPR036602">
    <property type="entry name" value="tRNA_yW-synthesising-like_sf"/>
</dbReference>
<dbReference type="Proteomes" id="UP001310890">
    <property type="component" value="Unassembled WGS sequence"/>
</dbReference>
<evidence type="ECO:0000313" key="11">
    <source>
        <dbReference type="Proteomes" id="UP001310890"/>
    </source>
</evidence>
<evidence type="ECO:0000259" key="9">
    <source>
        <dbReference type="Pfam" id="PF02676"/>
    </source>
</evidence>
<evidence type="ECO:0000256" key="2">
    <source>
        <dbReference type="ARBA" id="ARBA00012750"/>
    </source>
</evidence>
<dbReference type="PANTHER" id="PTHR48418:SF1">
    <property type="entry name" value="TRNA WYBUTOSINE-SYNTHESIZING PROTEIN 3"/>
    <property type="match status" value="1"/>
</dbReference>
<accession>A0AAN7TGF4</accession>
<gene>
    <name evidence="10" type="ORF">LTR62_001815</name>
</gene>
<keyword evidence="6" id="KW-0819">tRNA processing</keyword>
<dbReference type="GO" id="GO:0008168">
    <property type="term" value="F:methyltransferase activity"/>
    <property type="evidence" value="ECO:0007669"/>
    <property type="project" value="UniProtKB-KW"/>
</dbReference>
<comment type="similarity">
    <text evidence="1">Belongs to the TYW3 family.</text>
</comment>
<proteinExistence type="inferred from homology"/>
<keyword evidence="4" id="KW-0808">Transferase</keyword>
<keyword evidence="5" id="KW-0949">S-adenosyl-L-methionine</keyword>